<evidence type="ECO:0000259" key="4">
    <source>
        <dbReference type="Pfam" id="PF00561"/>
    </source>
</evidence>
<dbReference type="OrthoDB" id="408373at2759"/>
<name>A0A9J7MEW9_BRAFL</name>
<dbReference type="InterPro" id="IPR000639">
    <property type="entry name" value="Epox_hydrolase-like"/>
</dbReference>
<keyword evidence="3" id="KW-0472">Membrane</keyword>
<dbReference type="SUPFAM" id="SSF53474">
    <property type="entry name" value="alpha/beta-Hydrolases"/>
    <property type="match status" value="1"/>
</dbReference>
<dbReference type="OMA" id="CHGFPGL"/>
<feature type="transmembrane region" description="Helical" evidence="3">
    <location>
        <begin position="12"/>
        <end position="33"/>
    </location>
</feature>
<dbReference type="PROSITE" id="PS51257">
    <property type="entry name" value="PROKAR_LIPOPROTEIN"/>
    <property type="match status" value="1"/>
</dbReference>
<evidence type="ECO:0000256" key="3">
    <source>
        <dbReference type="SAM" id="Phobius"/>
    </source>
</evidence>
<reference evidence="6" key="2">
    <citation type="submission" date="2025-08" db="UniProtKB">
        <authorList>
            <consortium name="RefSeq"/>
        </authorList>
    </citation>
    <scope>IDENTIFICATION</scope>
    <source>
        <strain evidence="6">S238N-H82</strain>
        <tissue evidence="6">Testes</tissue>
    </source>
</reference>
<dbReference type="AlphaFoldDB" id="A0A9J7MEW9"/>
<accession>A0A9J7MEW9</accession>
<protein>
    <submittedName>
        <fullName evidence="6">Epoxide hydrolase 4-like isoform X1</fullName>
    </submittedName>
</protein>
<keyword evidence="5" id="KW-1185">Reference proteome</keyword>
<dbReference type="PANTHER" id="PTHR43329">
    <property type="entry name" value="EPOXIDE HYDROLASE"/>
    <property type="match status" value="1"/>
</dbReference>
<dbReference type="GO" id="GO:0016787">
    <property type="term" value="F:hydrolase activity"/>
    <property type="evidence" value="ECO:0000318"/>
    <property type="project" value="GO_Central"/>
</dbReference>
<dbReference type="GO" id="GO:0004301">
    <property type="term" value="F:epoxide hydrolase activity"/>
    <property type="evidence" value="ECO:0007669"/>
    <property type="project" value="UniProtKB-ARBA"/>
</dbReference>
<organism evidence="5 6">
    <name type="scientific">Branchiostoma floridae</name>
    <name type="common">Florida lancelet</name>
    <name type="synonym">Amphioxus</name>
    <dbReference type="NCBI Taxonomy" id="7739"/>
    <lineage>
        <taxon>Eukaryota</taxon>
        <taxon>Metazoa</taxon>
        <taxon>Chordata</taxon>
        <taxon>Cephalochordata</taxon>
        <taxon>Leptocardii</taxon>
        <taxon>Amphioxiformes</taxon>
        <taxon>Branchiostomatidae</taxon>
        <taxon>Branchiostoma</taxon>
    </lineage>
</organism>
<dbReference type="KEGG" id="bfo:118432475"/>
<evidence type="ECO:0000256" key="1">
    <source>
        <dbReference type="ARBA" id="ARBA00022801"/>
    </source>
</evidence>
<dbReference type="GeneID" id="118432475"/>
<proteinExistence type="inferred from homology"/>
<evidence type="ECO:0000256" key="2">
    <source>
        <dbReference type="ARBA" id="ARBA00038334"/>
    </source>
</evidence>
<keyword evidence="3" id="KW-0812">Transmembrane</keyword>
<evidence type="ECO:0000313" key="5">
    <source>
        <dbReference type="Proteomes" id="UP000001554"/>
    </source>
</evidence>
<gene>
    <name evidence="6" type="primary">LOC118432475</name>
</gene>
<keyword evidence="1" id="KW-0378">Hydrolase</keyword>
<dbReference type="Pfam" id="PF00561">
    <property type="entry name" value="Abhydrolase_1"/>
    <property type="match status" value="1"/>
</dbReference>
<dbReference type="Gene3D" id="3.40.50.1820">
    <property type="entry name" value="alpha/beta hydrolase"/>
    <property type="match status" value="1"/>
</dbReference>
<feature type="domain" description="AB hydrolase-1" evidence="4">
    <location>
        <begin position="88"/>
        <end position="344"/>
    </location>
</feature>
<keyword evidence="3" id="KW-1133">Transmembrane helix</keyword>
<sequence length="359" mass="41365">MKYMSVPRSVVTVTVVYTVAMFWGVLVMLGCLVRMVRKGPKAFFTWNVLEGRPRCLDSRDLGIHGYVRLKRSGIQLHYVRAGDDRKKPLMVLLHGLPEIWYSWRHQLREFKKDYQVVAVDMRGYGESEKPAGRSAYRLEYLVEDIREVIETFNTFSHSSCVLVGHDWGGAVAWYLAMEYPDMVDRLVVMSCPHPGVFMKYVSSHPRQFLKSWFQFFFQLPFLPELVFKSFDYGGLYASLRGRRMGCKTPDAITDEDYKAYKYFFSKPNPMAVTGPFNYLRANFGTIPLVDMHGTDKVTVPCLLIWGEMDGALDVGMGEMSRQLAPNMTFRVVEGASHWVQQDNPAVVNTYMREFLQPSN</sequence>
<comment type="similarity">
    <text evidence="2">Belongs to the AB hydrolase superfamily. Epoxide hydrolase family.</text>
</comment>
<dbReference type="InterPro" id="IPR029058">
    <property type="entry name" value="AB_hydrolase_fold"/>
</dbReference>
<dbReference type="RefSeq" id="XP_035699953.1">
    <property type="nucleotide sequence ID" value="XM_035844060.1"/>
</dbReference>
<dbReference type="InterPro" id="IPR000073">
    <property type="entry name" value="AB_hydrolase_1"/>
</dbReference>
<reference evidence="5" key="1">
    <citation type="journal article" date="2020" name="Nat. Ecol. Evol.">
        <title>Deeply conserved synteny resolves early events in vertebrate evolution.</title>
        <authorList>
            <person name="Simakov O."/>
            <person name="Marletaz F."/>
            <person name="Yue J.X."/>
            <person name="O'Connell B."/>
            <person name="Jenkins J."/>
            <person name="Brandt A."/>
            <person name="Calef R."/>
            <person name="Tung C.H."/>
            <person name="Huang T.K."/>
            <person name="Schmutz J."/>
            <person name="Satoh N."/>
            <person name="Yu J.K."/>
            <person name="Putnam N.H."/>
            <person name="Green R.E."/>
            <person name="Rokhsar D.S."/>
        </authorList>
    </citation>
    <scope>NUCLEOTIDE SEQUENCE [LARGE SCALE GENOMIC DNA]</scope>
    <source>
        <strain evidence="5">S238N-H82</strain>
    </source>
</reference>
<dbReference type="PRINTS" id="PR00412">
    <property type="entry name" value="EPOXHYDRLASE"/>
</dbReference>
<evidence type="ECO:0000313" key="6">
    <source>
        <dbReference type="RefSeq" id="XP_035699953.1"/>
    </source>
</evidence>
<dbReference type="Proteomes" id="UP000001554">
    <property type="component" value="Chromosome 15"/>
</dbReference>
<dbReference type="PRINTS" id="PR00111">
    <property type="entry name" value="ABHYDROLASE"/>
</dbReference>